<dbReference type="PROSITE" id="PS50850">
    <property type="entry name" value="MFS"/>
    <property type="match status" value="1"/>
</dbReference>
<feature type="transmembrane region" description="Helical" evidence="9">
    <location>
        <begin position="177"/>
        <end position="199"/>
    </location>
</feature>
<reference evidence="11" key="1">
    <citation type="submission" date="2020-06" db="EMBL/GenBank/DDBJ databases">
        <title>Legume-microbial interactions unlock mineral nutrients during tropical forest succession.</title>
        <authorList>
            <person name="Epihov D.Z."/>
        </authorList>
    </citation>
    <scope>NUCLEOTIDE SEQUENCE [LARGE SCALE GENOMIC DNA]</scope>
    <source>
        <strain evidence="11">Pan2503</strain>
    </source>
</reference>
<comment type="similarity">
    <text evidence="2">Belongs to the major facilitator superfamily. EmrB family.</text>
</comment>
<keyword evidence="4" id="KW-1003">Cell membrane</keyword>
<comment type="caution">
    <text evidence="11">The sequence shown here is derived from an EMBL/GenBank/DDBJ whole genome shotgun (WGS) entry which is preliminary data.</text>
</comment>
<evidence type="ECO:0000256" key="9">
    <source>
        <dbReference type="SAM" id="Phobius"/>
    </source>
</evidence>
<evidence type="ECO:0000256" key="4">
    <source>
        <dbReference type="ARBA" id="ARBA00022475"/>
    </source>
</evidence>
<dbReference type="InterPro" id="IPR036259">
    <property type="entry name" value="MFS_trans_sf"/>
</dbReference>
<evidence type="ECO:0000256" key="3">
    <source>
        <dbReference type="ARBA" id="ARBA00022448"/>
    </source>
</evidence>
<keyword evidence="12" id="KW-1185">Reference proteome</keyword>
<dbReference type="AlphaFoldDB" id="A0A7V8NM83"/>
<dbReference type="InterPro" id="IPR004638">
    <property type="entry name" value="EmrB-like"/>
</dbReference>
<evidence type="ECO:0000259" key="10">
    <source>
        <dbReference type="PROSITE" id="PS50850"/>
    </source>
</evidence>
<keyword evidence="6 9" id="KW-1133">Transmembrane helix</keyword>
<feature type="transmembrane region" description="Helical" evidence="9">
    <location>
        <begin position="51"/>
        <end position="70"/>
    </location>
</feature>
<feature type="transmembrane region" description="Helical" evidence="9">
    <location>
        <begin position="271"/>
        <end position="289"/>
    </location>
</feature>
<evidence type="ECO:0000313" key="11">
    <source>
        <dbReference type="EMBL" id="MBA0083898.1"/>
    </source>
</evidence>
<dbReference type="SUPFAM" id="SSF103473">
    <property type="entry name" value="MFS general substrate transporter"/>
    <property type="match status" value="1"/>
</dbReference>
<keyword evidence="5 9" id="KW-0812">Transmembrane</keyword>
<feature type="transmembrane region" description="Helical" evidence="9">
    <location>
        <begin position="342"/>
        <end position="362"/>
    </location>
</feature>
<dbReference type="NCBIfam" id="TIGR00711">
    <property type="entry name" value="efflux_EmrB"/>
    <property type="match status" value="1"/>
</dbReference>
<dbReference type="Pfam" id="PF07690">
    <property type="entry name" value="MFS_1"/>
    <property type="match status" value="1"/>
</dbReference>
<feature type="transmembrane region" description="Helical" evidence="9">
    <location>
        <begin position="205"/>
        <end position="227"/>
    </location>
</feature>
<name>A0A7V8NM83_9BACT</name>
<dbReference type="Proteomes" id="UP000567293">
    <property type="component" value="Unassembled WGS sequence"/>
</dbReference>
<dbReference type="GO" id="GO:0005886">
    <property type="term" value="C:plasma membrane"/>
    <property type="evidence" value="ECO:0007669"/>
    <property type="project" value="UniProtKB-SubCell"/>
</dbReference>
<accession>A0A7V8NM83</accession>
<feature type="transmembrane region" description="Helical" evidence="9">
    <location>
        <begin position="524"/>
        <end position="541"/>
    </location>
</feature>
<dbReference type="PANTHER" id="PTHR42718:SF9">
    <property type="entry name" value="MAJOR FACILITATOR SUPERFAMILY MULTIDRUG TRANSPORTER MFSC"/>
    <property type="match status" value="1"/>
</dbReference>
<dbReference type="Gene3D" id="1.20.1250.20">
    <property type="entry name" value="MFS general substrate transporter like domains"/>
    <property type="match status" value="1"/>
</dbReference>
<evidence type="ECO:0000256" key="5">
    <source>
        <dbReference type="ARBA" id="ARBA00022692"/>
    </source>
</evidence>
<feature type="transmembrane region" description="Helical" evidence="9">
    <location>
        <begin position="239"/>
        <end position="259"/>
    </location>
</feature>
<feature type="transmembrane region" description="Helical" evidence="9">
    <location>
        <begin position="90"/>
        <end position="106"/>
    </location>
</feature>
<protein>
    <submittedName>
        <fullName evidence="11">DHA2 family efflux MFS transporter permease subunit</fullName>
    </submittedName>
</protein>
<evidence type="ECO:0000256" key="1">
    <source>
        <dbReference type="ARBA" id="ARBA00004651"/>
    </source>
</evidence>
<organism evidence="11 12">
    <name type="scientific">Candidatus Acidiferrum panamense</name>
    <dbReference type="NCBI Taxonomy" id="2741543"/>
    <lineage>
        <taxon>Bacteria</taxon>
        <taxon>Pseudomonadati</taxon>
        <taxon>Acidobacteriota</taxon>
        <taxon>Terriglobia</taxon>
        <taxon>Candidatus Acidiferrales</taxon>
        <taxon>Candidatus Acidiferrum</taxon>
    </lineage>
</organism>
<keyword evidence="3" id="KW-0813">Transport</keyword>
<sequence length="542" mass="59054">MTLVSTLRRVRLARRRSAAPAPTTSALDRPSLAPPLAPASEPDEKPRLSDWIGVLAMCTGLVMAIMDVQIVTSSLTQIQGGLSASSDEIAWVQTAYLIADVVMVPLSGMMSRLLSTRILFVAAALGFTGASAMCATATSLGQMTLYRAVQGCCGGAMTPTVWPVVYGKFRGPPLVTLMVIISMIFNLSGTMGPTVGGFLTDSFSWHWLFLVNIVPGLLVAAVVWVTIDIDKPDFSLLRGFDLIGLLLMAVFLGCLQYALEEGPRWDWLDEKTIRAAVIVSAVTGSLFFWRVLSYRQPIVDLRTFGNRNFALGCFYTFLMGIGMYGTTYLVPLFLAQVRGFSALQIGETVVVVGLAQLVMSPFAPRIARRLDLRIMLSIGVAVFAVSMYLTAVLTNQTGFWELFVPQWVRGMGLMFFYMSANMIALGTLAQDRMKNAAGLYNLMRDLGGAIGLASIGTIMNARLHFHWNRLIEDINPARAAVQQFLEAQTGRFDAVVAGDPHRAALKLLANLTQREALVLTYNDLLLLLGALFVFGLVLLPLV</sequence>
<dbReference type="CDD" id="cd17503">
    <property type="entry name" value="MFS_LmrB_MDR_like"/>
    <property type="match status" value="1"/>
</dbReference>
<dbReference type="InterPro" id="IPR011701">
    <property type="entry name" value="MFS"/>
</dbReference>
<evidence type="ECO:0000256" key="8">
    <source>
        <dbReference type="SAM" id="MobiDB-lite"/>
    </source>
</evidence>
<feature type="domain" description="Major facilitator superfamily (MFS) profile" evidence="10">
    <location>
        <begin position="53"/>
        <end position="542"/>
    </location>
</feature>
<dbReference type="InterPro" id="IPR020846">
    <property type="entry name" value="MFS_dom"/>
</dbReference>
<evidence type="ECO:0000256" key="6">
    <source>
        <dbReference type="ARBA" id="ARBA00022989"/>
    </source>
</evidence>
<feature type="transmembrane region" description="Helical" evidence="9">
    <location>
        <begin position="406"/>
        <end position="425"/>
    </location>
</feature>
<proteinExistence type="inferred from homology"/>
<dbReference type="GO" id="GO:0022857">
    <property type="term" value="F:transmembrane transporter activity"/>
    <property type="evidence" value="ECO:0007669"/>
    <property type="project" value="InterPro"/>
</dbReference>
<gene>
    <name evidence="11" type="ORF">HRJ53_02785</name>
</gene>
<dbReference type="PANTHER" id="PTHR42718">
    <property type="entry name" value="MAJOR FACILITATOR SUPERFAMILY MULTIDRUG TRANSPORTER MFSC"/>
    <property type="match status" value="1"/>
</dbReference>
<keyword evidence="7 9" id="KW-0472">Membrane</keyword>
<evidence type="ECO:0000256" key="7">
    <source>
        <dbReference type="ARBA" id="ARBA00023136"/>
    </source>
</evidence>
<dbReference type="EMBL" id="JACDQQ010000281">
    <property type="protein sequence ID" value="MBA0083898.1"/>
    <property type="molecule type" value="Genomic_DNA"/>
</dbReference>
<comment type="subcellular location">
    <subcellularLocation>
        <location evidence="1">Cell membrane</location>
        <topology evidence="1">Multi-pass membrane protein</topology>
    </subcellularLocation>
</comment>
<evidence type="ECO:0000256" key="2">
    <source>
        <dbReference type="ARBA" id="ARBA00008537"/>
    </source>
</evidence>
<feature type="transmembrane region" description="Helical" evidence="9">
    <location>
        <begin position="374"/>
        <end position="394"/>
    </location>
</feature>
<feature type="compositionally biased region" description="Low complexity" evidence="8">
    <location>
        <begin position="18"/>
        <end position="31"/>
    </location>
</feature>
<feature type="transmembrane region" description="Helical" evidence="9">
    <location>
        <begin position="144"/>
        <end position="165"/>
    </location>
</feature>
<feature type="region of interest" description="Disordered" evidence="8">
    <location>
        <begin position="15"/>
        <end position="46"/>
    </location>
</feature>
<feature type="transmembrane region" description="Helical" evidence="9">
    <location>
        <begin position="118"/>
        <end position="138"/>
    </location>
</feature>
<dbReference type="Gene3D" id="1.20.1720.10">
    <property type="entry name" value="Multidrug resistance protein D"/>
    <property type="match status" value="1"/>
</dbReference>
<evidence type="ECO:0000313" key="12">
    <source>
        <dbReference type="Proteomes" id="UP000567293"/>
    </source>
</evidence>
<feature type="non-terminal residue" evidence="11">
    <location>
        <position position="542"/>
    </location>
</feature>
<feature type="transmembrane region" description="Helical" evidence="9">
    <location>
        <begin position="309"/>
        <end position="330"/>
    </location>
</feature>